<feature type="compositionally biased region" description="Low complexity" evidence="1">
    <location>
        <begin position="766"/>
        <end position="780"/>
    </location>
</feature>
<feature type="compositionally biased region" description="Basic and acidic residues" evidence="1">
    <location>
        <begin position="422"/>
        <end position="434"/>
    </location>
</feature>
<dbReference type="Gene3D" id="2.120.10.80">
    <property type="entry name" value="Kelch-type beta propeller"/>
    <property type="match status" value="1"/>
</dbReference>
<feature type="compositionally biased region" description="Polar residues" evidence="1">
    <location>
        <begin position="554"/>
        <end position="586"/>
    </location>
</feature>
<evidence type="ECO:0000313" key="3">
    <source>
        <dbReference type="Proteomes" id="UP000449547"/>
    </source>
</evidence>
<evidence type="ECO:0000256" key="1">
    <source>
        <dbReference type="SAM" id="MobiDB-lite"/>
    </source>
</evidence>
<name>A0A642UNJ8_DIURU</name>
<gene>
    <name evidence="2" type="ORF">DIURU_002817</name>
</gene>
<dbReference type="InterPro" id="IPR015915">
    <property type="entry name" value="Kelch-typ_b-propeller"/>
</dbReference>
<dbReference type="InterPro" id="IPR006652">
    <property type="entry name" value="Kelch_1"/>
</dbReference>
<feature type="compositionally biased region" description="Basic and acidic residues" evidence="1">
    <location>
        <begin position="526"/>
        <end position="547"/>
    </location>
</feature>
<feature type="compositionally biased region" description="Low complexity" evidence="1">
    <location>
        <begin position="458"/>
        <end position="475"/>
    </location>
</feature>
<dbReference type="VEuPathDB" id="FungiDB:DIURU_002817"/>
<feature type="compositionally biased region" description="Polar residues" evidence="1">
    <location>
        <begin position="355"/>
        <end position="380"/>
    </location>
</feature>
<dbReference type="RefSeq" id="XP_034012348.1">
    <property type="nucleotide sequence ID" value="XM_034155510.1"/>
</dbReference>
<dbReference type="GeneID" id="54781468"/>
<dbReference type="EMBL" id="SWFT01000090">
    <property type="protein sequence ID" value="KAA8902363.1"/>
    <property type="molecule type" value="Genomic_DNA"/>
</dbReference>
<feature type="region of interest" description="Disordered" evidence="1">
    <location>
        <begin position="312"/>
        <end position="475"/>
    </location>
</feature>
<sequence>MTQGFNGTEAKGWTHGVDRPYTFFSHEVSEAISTKIRSSKSLDQDVLLPKVILGPIKYQDNLEHYENNETETLLDSTQQIPRPLVMESNPGVFSGYYMVPPLSFNLKSKDSSNFTQVHQDPAIPKFVLQNHFEVGEFAYCFGGLYTDESVSLSRLGIPTNTDLSRISVYLPCDFPPFIDRRLLSNPYLVQNTHMVKFSKIRNTFSFLKDFSTENVPSHYSGMTAVTISDHHVFFYGGFTLNTDKVTFDRGRERWLVYKSIDFNQNGYILDVLTMSFTLIKLDLKSEHNQSINMARIGSSIFACPWNPDVSNELPDRMPSPIFSDSSTPAPHGAKSTQQSNKSSPVSYSHDDERTASYSKSSSTENQGPTLSQAPVATYVTQKSIHSNKSGSSKTSSDNDKSTSTKQKPSLDAEVTDSADSMKLSDRSPTSDKLSKRMHKASSSNSISSSDGKSDLERSGSTLTNDSTNSSSNDSTISKYLSGFRSHSASTVTNEAQSKVSSMFSKSTRIFHRHHASNTKSPLAKEVSSRSESSRRRQSDSRSKPVAHERHKRYPSNSHNSLQRQKSRTSTVSTASTGSQESPQSPQAIHAAPSTPSTINIPSEEPLEDHTPAPAPTITPSNDTSEESGMMRAPTNESTKAKPSIESVIGKPKISTPKPRTNPAPFLEESALLNTQIFTLTMYVFGGFVPQVDEFGYTYYKASNEMLRIDLPCEDNQRVKFDSEALVCRVEQSPGSLWPSPRGYFGGTLINKNITGSKCSNKGTAKTTFGPGPTSHTTSGGLSEDESNHSLTLKDKRIFIHGGVDENYNSFSDIFIYDIESGSWELMKTYIFDTYQQDKLPSDDEPPTNFKRGDEKASPPIVEAELRACHHFAMYHTSKQQDLVIFFGGFRNETLRYYDQSPYESPKFDVSRLSRFPIIVNNSNLLQVPVLDLRTQTWRYMKYYFEVKETITNQFADQVTGLPYFYGCHINNFGGHISIYKKQITLYHGLFHLSPVHQADIAKLDSRYPSTQSLWGAVSRFNFPSM</sequence>
<reference evidence="2 3" key="1">
    <citation type="submission" date="2019-07" db="EMBL/GenBank/DDBJ databases">
        <title>Genome assembly of two rare yeast pathogens: Diutina rugosa and Trichomonascus ciferrii.</title>
        <authorList>
            <person name="Mixao V."/>
            <person name="Saus E."/>
            <person name="Hansen A."/>
            <person name="Lass-Flor C."/>
            <person name="Gabaldon T."/>
        </authorList>
    </citation>
    <scope>NUCLEOTIDE SEQUENCE [LARGE SCALE GENOMIC DNA]</scope>
    <source>
        <strain evidence="2 3">CBS 613</strain>
    </source>
</reference>
<feature type="compositionally biased region" description="Low complexity" evidence="1">
    <location>
        <begin position="381"/>
        <end position="395"/>
    </location>
</feature>
<accession>A0A642UNJ8</accession>
<dbReference type="AlphaFoldDB" id="A0A642UNJ8"/>
<evidence type="ECO:0000313" key="2">
    <source>
        <dbReference type="EMBL" id="KAA8902363.1"/>
    </source>
</evidence>
<feature type="compositionally biased region" description="Low complexity" evidence="1">
    <location>
        <begin position="441"/>
        <end position="450"/>
    </location>
</feature>
<comment type="caution">
    <text evidence="2">The sequence shown here is derived from an EMBL/GenBank/DDBJ whole genome shotgun (WGS) entry which is preliminary data.</text>
</comment>
<dbReference type="Pfam" id="PF01344">
    <property type="entry name" value="Kelch_1"/>
    <property type="match status" value="1"/>
</dbReference>
<dbReference type="OMA" id="RCCHHTA"/>
<dbReference type="OrthoDB" id="10251809at2759"/>
<feature type="region of interest" description="Disordered" evidence="1">
    <location>
        <begin position="509"/>
        <end position="659"/>
    </location>
</feature>
<organism evidence="2 3">
    <name type="scientific">Diutina rugosa</name>
    <name type="common">Yeast</name>
    <name type="synonym">Candida rugosa</name>
    <dbReference type="NCBI Taxonomy" id="5481"/>
    <lineage>
        <taxon>Eukaryota</taxon>
        <taxon>Fungi</taxon>
        <taxon>Dikarya</taxon>
        <taxon>Ascomycota</taxon>
        <taxon>Saccharomycotina</taxon>
        <taxon>Pichiomycetes</taxon>
        <taxon>Debaryomycetaceae</taxon>
        <taxon>Diutina</taxon>
    </lineage>
</organism>
<dbReference type="SUPFAM" id="SSF117281">
    <property type="entry name" value="Kelch motif"/>
    <property type="match status" value="1"/>
</dbReference>
<protein>
    <submittedName>
        <fullName evidence="2">Uncharacterized protein</fullName>
    </submittedName>
</protein>
<feature type="region of interest" description="Disordered" evidence="1">
    <location>
        <begin position="761"/>
        <end position="787"/>
    </location>
</feature>
<dbReference type="Proteomes" id="UP000449547">
    <property type="component" value="Unassembled WGS sequence"/>
</dbReference>
<feature type="compositionally biased region" description="Polar residues" evidence="1">
    <location>
        <begin position="322"/>
        <end position="346"/>
    </location>
</feature>
<proteinExistence type="predicted"/>
<keyword evidence="3" id="KW-1185">Reference proteome</keyword>